<evidence type="ECO:0000256" key="1">
    <source>
        <dbReference type="SAM" id="MobiDB-lite"/>
    </source>
</evidence>
<feature type="compositionally biased region" description="Polar residues" evidence="1">
    <location>
        <begin position="165"/>
        <end position="175"/>
    </location>
</feature>
<dbReference type="RefSeq" id="XP_025596571.1">
    <property type="nucleotide sequence ID" value="XM_025745933.1"/>
</dbReference>
<feature type="compositionally biased region" description="Basic and acidic residues" evidence="1">
    <location>
        <begin position="179"/>
        <end position="188"/>
    </location>
</feature>
<feature type="region of interest" description="Disordered" evidence="1">
    <location>
        <begin position="218"/>
        <end position="267"/>
    </location>
</feature>
<accession>A0A316Z5Q9</accession>
<protein>
    <submittedName>
        <fullName evidence="3">Uncharacterized protein</fullName>
    </submittedName>
</protein>
<feature type="region of interest" description="Disordered" evidence="1">
    <location>
        <begin position="124"/>
        <end position="147"/>
    </location>
</feature>
<evidence type="ECO:0000313" key="3">
    <source>
        <dbReference type="EMBL" id="PWN96292.1"/>
    </source>
</evidence>
<feature type="region of interest" description="Disordered" evidence="1">
    <location>
        <begin position="84"/>
        <end position="106"/>
    </location>
</feature>
<proteinExistence type="predicted"/>
<reference evidence="3 4" key="1">
    <citation type="journal article" date="2018" name="Mol. Biol. Evol.">
        <title>Broad Genomic Sampling Reveals a Smut Pathogenic Ancestry of the Fungal Clade Ustilaginomycotina.</title>
        <authorList>
            <person name="Kijpornyongpan T."/>
            <person name="Mondo S.J."/>
            <person name="Barry K."/>
            <person name="Sandor L."/>
            <person name="Lee J."/>
            <person name="Lipzen A."/>
            <person name="Pangilinan J."/>
            <person name="LaButti K."/>
            <person name="Hainaut M."/>
            <person name="Henrissat B."/>
            <person name="Grigoriev I.V."/>
            <person name="Spatafora J.W."/>
            <person name="Aime M.C."/>
        </authorList>
    </citation>
    <scope>NUCLEOTIDE SEQUENCE [LARGE SCALE GENOMIC DNA]</scope>
    <source>
        <strain evidence="3 4">MCA 4186</strain>
    </source>
</reference>
<feature type="region of interest" description="Disordered" evidence="1">
    <location>
        <begin position="318"/>
        <end position="342"/>
    </location>
</feature>
<keyword evidence="4" id="KW-1185">Reference proteome</keyword>
<organism evidence="3 4">
    <name type="scientific">Tilletiopsis washingtonensis</name>
    <dbReference type="NCBI Taxonomy" id="58919"/>
    <lineage>
        <taxon>Eukaryota</taxon>
        <taxon>Fungi</taxon>
        <taxon>Dikarya</taxon>
        <taxon>Basidiomycota</taxon>
        <taxon>Ustilaginomycotina</taxon>
        <taxon>Exobasidiomycetes</taxon>
        <taxon>Entylomatales</taxon>
        <taxon>Entylomatales incertae sedis</taxon>
        <taxon>Tilletiopsis</taxon>
    </lineage>
</organism>
<dbReference type="GeneID" id="37273477"/>
<feature type="region of interest" description="Disordered" evidence="1">
    <location>
        <begin position="165"/>
        <end position="189"/>
    </location>
</feature>
<evidence type="ECO:0000256" key="2">
    <source>
        <dbReference type="SAM" id="SignalP"/>
    </source>
</evidence>
<evidence type="ECO:0000313" key="4">
    <source>
        <dbReference type="Proteomes" id="UP000245946"/>
    </source>
</evidence>
<sequence length="342" mass="35521">MVEKKLRGGAWATCAMRAVCLASARVLAAPAPFAPCFSPPHPPLHPPLLNRRPSPASNVWPVEHPMRAVCVARTHALAARSMASASGAPAADQRRAAPLLPPRPSAGAAALSTAAAGAADVSTAPSASTAGATATVTSGGPSFARTARPALSRPLSLLGTRSASFLGSAPASPSSEGVPPREARDSRSGLHLRARAGAVRTATTAAASSAASAASSAATSARGAMRRQSTLVPAAGEQTRAEAQESGRRAGLAWRPDSPPPPPGHERAVLLPTYARLRRAPPEAGREQEPHLYMPVRGFVERWPSRRSTAQRVWERMGRQAVPAPARRPHTRCRICSHQTPP</sequence>
<keyword evidence="2" id="KW-0732">Signal</keyword>
<feature type="compositionally biased region" description="Low complexity" evidence="1">
    <location>
        <begin position="124"/>
        <end position="142"/>
    </location>
</feature>
<dbReference type="AlphaFoldDB" id="A0A316Z5Q9"/>
<dbReference type="STRING" id="58919.A0A316Z5Q9"/>
<feature type="compositionally biased region" description="Basic and acidic residues" evidence="1">
    <location>
        <begin position="239"/>
        <end position="248"/>
    </location>
</feature>
<feature type="signal peptide" evidence="2">
    <location>
        <begin position="1"/>
        <end position="28"/>
    </location>
</feature>
<dbReference type="EMBL" id="KZ819300">
    <property type="protein sequence ID" value="PWN96292.1"/>
    <property type="molecule type" value="Genomic_DNA"/>
</dbReference>
<gene>
    <name evidence="3" type="ORF">FA09DRAFT_98636</name>
</gene>
<name>A0A316Z5Q9_9BASI</name>
<feature type="chain" id="PRO_5016233686" evidence="2">
    <location>
        <begin position="29"/>
        <end position="342"/>
    </location>
</feature>
<dbReference type="Proteomes" id="UP000245946">
    <property type="component" value="Unassembled WGS sequence"/>
</dbReference>